<proteinExistence type="predicted"/>
<dbReference type="InterPro" id="IPR036047">
    <property type="entry name" value="F-box-like_dom_sf"/>
</dbReference>
<organism evidence="2 3">
    <name type="scientific">Ditylenchus destructor</name>
    <dbReference type="NCBI Taxonomy" id="166010"/>
    <lineage>
        <taxon>Eukaryota</taxon>
        <taxon>Metazoa</taxon>
        <taxon>Ecdysozoa</taxon>
        <taxon>Nematoda</taxon>
        <taxon>Chromadorea</taxon>
        <taxon>Rhabditida</taxon>
        <taxon>Tylenchina</taxon>
        <taxon>Tylenchomorpha</taxon>
        <taxon>Sphaerularioidea</taxon>
        <taxon>Anguinidae</taxon>
        <taxon>Anguininae</taxon>
        <taxon>Ditylenchus</taxon>
    </lineage>
</organism>
<name>A0AAD4N3I8_9BILA</name>
<evidence type="ECO:0000259" key="1">
    <source>
        <dbReference type="PROSITE" id="PS50181"/>
    </source>
</evidence>
<feature type="domain" description="F-box" evidence="1">
    <location>
        <begin position="11"/>
        <end position="58"/>
    </location>
</feature>
<comment type="caution">
    <text evidence="2">The sequence shown here is derived from an EMBL/GenBank/DDBJ whole genome shotgun (WGS) entry which is preliminary data.</text>
</comment>
<dbReference type="SMART" id="SM00256">
    <property type="entry name" value="FBOX"/>
    <property type="match status" value="1"/>
</dbReference>
<dbReference type="SUPFAM" id="SSF81383">
    <property type="entry name" value="F-box domain"/>
    <property type="match status" value="1"/>
</dbReference>
<dbReference type="PROSITE" id="PS50181">
    <property type="entry name" value="FBOX"/>
    <property type="match status" value="1"/>
</dbReference>
<dbReference type="InterPro" id="IPR032675">
    <property type="entry name" value="LRR_dom_sf"/>
</dbReference>
<dbReference type="PANTHER" id="PTHR38926">
    <property type="entry name" value="F-BOX DOMAIN CONTAINING PROTEIN, EXPRESSED"/>
    <property type="match status" value="1"/>
</dbReference>
<dbReference type="EMBL" id="JAKKPZ010000018">
    <property type="protein sequence ID" value="KAI1712503.1"/>
    <property type="molecule type" value="Genomic_DNA"/>
</dbReference>
<reference evidence="2" key="1">
    <citation type="submission" date="2022-01" db="EMBL/GenBank/DDBJ databases">
        <title>Genome Sequence Resource for Two Populations of Ditylenchus destructor, the Migratory Endoparasitic Phytonematode.</title>
        <authorList>
            <person name="Zhang H."/>
            <person name="Lin R."/>
            <person name="Xie B."/>
        </authorList>
    </citation>
    <scope>NUCLEOTIDE SEQUENCE</scope>
    <source>
        <strain evidence="2">BazhouSP</strain>
    </source>
</reference>
<protein>
    <submittedName>
        <fullName evidence="2">F-box-like domain-containing protein</fullName>
    </submittedName>
</protein>
<dbReference type="Gene3D" id="1.20.1280.50">
    <property type="match status" value="1"/>
</dbReference>
<sequence>MSEPLHPGSKEDFINNLPDEKLAEIFKWLPIRERFRLSRVCRRWSRIRPTCITTFDSACCRKMTLPRMGVLAKRFRSLRQAFIRNREKDMLENKIVCKGVLSLCGLYLRCLTLRDFSSTCVVELISQTPNLQHLRIMGDNLSVKRLEKVAGLLPSLRSLELNLSSQATKLSVKYNALSRMEGEVISKCHKLEYLSLGNSSKTHKEFLFPANLKYLDLRYANGRSNYYLKQAVRYCKNVEAIHLPFVYEPCEKTLQFLGQVSGLTFLAIYFHTMYFQRHPEPFSRFCSRLSHLRALELCSANVTTLSEISRCCKQLEHLSFHIFQIGITDDNWTEVLSLAALPKLCSLSIILMHFNKTQYTEFFSSLAAKGNLQYIKVTTYHSSRTLIPVESVCELLQSCKELQYIDLDIDNENGDSYTKLCQTVDKIEEMDRDLAPASRRNGLAAQIKVCKNMPEVEKYKWLHFMKRVPRSPIHTKWQWGCLSAGKPKWFDE</sequence>
<dbReference type="AlphaFoldDB" id="A0AAD4N3I8"/>
<accession>A0AAD4N3I8</accession>
<dbReference type="Pfam" id="PF12937">
    <property type="entry name" value="F-box-like"/>
    <property type="match status" value="1"/>
</dbReference>
<dbReference type="PANTHER" id="PTHR38926:SF5">
    <property type="entry name" value="F-BOX AND LEUCINE-RICH REPEAT PROTEIN 6"/>
    <property type="match status" value="1"/>
</dbReference>
<evidence type="ECO:0000313" key="2">
    <source>
        <dbReference type="EMBL" id="KAI1712503.1"/>
    </source>
</evidence>
<dbReference type="Proteomes" id="UP001201812">
    <property type="component" value="Unassembled WGS sequence"/>
</dbReference>
<dbReference type="SUPFAM" id="SSF52047">
    <property type="entry name" value="RNI-like"/>
    <property type="match status" value="1"/>
</dbReference>
<gene>
    <name evidence="2" type="ORF">DdX_09592</name>
</gene>
<dbReference type="Gene3D" id="3.80.10.10">
    <property type="entry name" value="Ribonuclease Inhibitor"/>
    <property type="match status" value="1"/>
</dbReference>
<keyword evidence="3" id="KW-1185">Reference proteome</keyword>
<dbReference type="InterPro" id="IPR001810">
    <property type="entry name" value="F-box_dom"/>
</dbReference>
<evidence type="ECO:0000313" key="3">
    <source>
        <dbReference type="Proteomes" id="UP001201812"/>
    </source>
</evidence>